<comment type="caution">
    <text evidence="2">The sequence shown here is derived from an EMBL/GenBank/DDBJ whole genome shotgun (WGS) entry which is preliminary data.</text>
</comment>
<feature type="compositionally biased region" description="Acidic residues" evidence="1">
    <location>
        <begin position="77"/>
        <end position="89"/>
    </location>
</feature>
<dbReference type="Proteomes" id="UP001159405">
    <property type="component" value="Unassembled WGS sequence"/>
</dbReference>
<gene>
    <name evidence="2" type="ORF">PLOB_00032351</name>
</gene>
<sequence>MLYTYILDDSIKSPTLILRADHSTILFLPEISELYIPSIFSEDAFTEDEDEDKDDDAEIHAQTDESDYPESLNPVSQDDDENDNAELENPESVCMTTRRPAADPKALYWGPRRRQLSSYRRRPIFYRRRYYYPRRRIFYRRRYYYPRRRIFYRRRYYYPRRRIFYRRRYYYRRRRSYYRCRYYTRRRSSYRRRYIGKK</sequence>
<accession>A0ABN8NXS9</accession>
<evidence type="ECO:0000313" key="2">
    <source>
        <dbReference type="EMBL" id="CAH3126350.1"/>
    </source>
</evidence>
<name>A0ABN8NXS9_9CNID</name>
<organism evidence="2 3">
    <name type="scientific">Porites lobata</name>
    <dbReference type="NCBI Taxonomy" id="104759"/>
    <lineage>
        <taxon>Eukaryota</taxon>
        <taxon>Metazoa</taxon>
        <taxon>Cnidaria</taxon>
        <taxon>Anthozoa</taxon>
        <taxon>Hexacorallia</taxon>
        <taxon>Scleractinia</taxon>
        <taxon>Fungiina</taxon>
        <taxon>Poritidae</taxon>
        <taxon>Porites</taxon>
    </lineage>
</organism>
<evidence type="ECO:0000256" key="1">
    <source>
        <dbReference type="SAM" id="MobiDB-lite"/>
    </source>
</evidence>
<reference evidence="2 3" key="1">
    <citation type="submission" date="2022-05" db="EMBL/GenBank/DDBJ databases">
        <authorList>
            <consortium name="Genoscope - CEA"/>
            <person name="William W."/>
        </authorList>
    </citation>
    <scope>NUCLEOTIDE SEQUENCE [LARGE SCALE GENOMIC DNA]</scope>
</reference>
<keyword evidence="3" id="KW-1185">Reference proteome</keyword>
<protein>
    <submittedName>
        <fullName evidence="2">Uncharacterized protein</fullName>
    </submittedName>
</protein>
<dbReference type="EMBL" id="CALNXK010000042">
    <property type="protein sequence ID" value="CAH3126350.1"/>
    <property type="molecule type" value="Genomic_DNA"/>
</dbReference>
<feature type="compositionally biased region" description="Acidic residues" evidence="1">
    <location>
        <begin position="46"/>
        <end position="57"/>
    </location>
</feature>
<evidence type="ECO:0000313" key="3">
    <source>
        <dbReference type="Proteomes" id="UP001159405"/>
    </source>
</evidence>
<proteinExistence type="predicted"/>
<feature type="region of interest" description="Disordered" evidence="1">
    <location>
        <begin position="46"/>
        <end position="94"/>
    </location>
</feature>